<sequence>MLASAGFASSKAQDIYWDMVYNMDFNYTSDRGWEYGGWQHEAVNWYLSNRPHPDDRSYAVYYYGVYNGRDGTTAMAWPSDPFDLAADLLSGANDFLSRGAQVGIVIHDPNAYHAVTFQGYNSTLGKIYITDSDADKQPSGLDDYGYDLRPPTNWRLSDYVAGGIPVDYFAVLTVPEPDAISLMLIGGWLLAKKRRRGKGANTLFKSIASDPPAAPAHP</sequence>
<accession>A0A2K8UDF3</accession>
<name>A0A2K8UDF3_9GAMM</name>
<dbReference type="NCBIfam" id="TIGR02595">
    <property type="entry name" value="PEP_CTERM"/>
    <property type="match status" value="1"/>
</dbReference>
<dbReference type="AlphaFoldDB" id="A0A2K8UDF3"/>
<gene>
    <name evidence="1" type="ORF">THSYN_23460</name>
</gene>
<evidence type="ECO:0008006" key="3">
    <source>
        <dbReference type="Google" id="ProtNLM"/>
    </source>
</evidence>
<reference evidence="1 2" key="1">
    <citation type="submission" date="2017-03" db="EMBL/GenBank/DDBJ databases">
        <title>Complete genome sequence of Candidatus 'Thiodictyon syntrophicum' sp. nov. strain Cad16T, a photolithoautotroph purple sulfur bacterium isolated from an alpine meromictic lake.</title>
        <authorList>
            <person name="Luedin S.M."/>
            <person name="Pothier J.F."/>
            <person name="Danza F."/>
            <person name="Storelli N."/>
            <person name="Wittwer M."/>
            <person name="Tonolla M."/>
        </authorList>
    </citation>
    <scope>NUCLEOTIDE SEQUENCE [LARGE SCALE GENOMIC DNA]</scope>
    <source>
        <strain evidence="1 2">Cad16T</strain>
    </source>
</reference>
<dbReference type="EMBL" id="CP020370">
    <property type="protein sequence ID" value="AUB83612.1"/>
    <property type="molecule type" value="Genomic_DNA"/>
</dbReference>
<dbReference type="KEGG" id="tsy:THSYN_23460"/>
<evidence type="ECO:0000313" key="1">
    <source>
        <dbReference type="EMBL" id="AUB83612.1"/>
    </source>
</evidence>
<organism evidence="1 2">
    <name type="scientific">Candidatus Thiodictyon syntrophicum</name>
    <dbReference type="NCBI Taxonomy" id="1166950"/>
    <lineage>
        <taxon>Bacteria</taxon>
        <taxon>Pseudomonadati</taxon>
        <taxon>Pseudomonadota</taxon>
        <taxon>Gammaproteobacteria</taxon>
        <taxon>Chromatiales</taxon>
        <taxon>Chromatiaceae</taxon>
        <taxon>Thiodictyon</taxon>
    </lineage>
</organism>
<evidence type="ECO:0000313" key="2">
    <source>
        <dbReference type="Proteomes" id="UP000232638"/>
    </source>
</evidence>
<keyword evidence="2" id="KW-1185">Reference proteome</keyword>
<dbReference type="InterPro" id="IPR013424">
    <property type="entry name" value="Ice-binding_C"/>
</dbReference>
<dbReference type="Proteomes" id="UP000232638">
    <property type="component" value="Chromosome"/>
</dbReference>
<proteinExistence type="predicted"/>
<protein>
    <recommendedName>
        <fullName evidence="3">PEP-CTERM protein-sorting domain-containing protein</fullName>
    </recommendedName>
</protein>